<organism evidence="3 4">
    <name type="scientific">Neoroseomonas marina</name>
    <dbReference type="NCBI Taxonomy" id="1232220"/>
    <lineage>
        <taxon>Bacteria</taxon>
        <taxon>Pseudomonadati</taxon>
        <taxon>Pseudomonadota</taxon>
        <taxon>Alphaproteobacteria</taxon>
        <taxon>Acetobacterales</taxon>
        <taxon>Acetobacteraceae</taxon>
        <taxon>Neoroseomonas</taxon>
    </lineage>
</organism>
<dbReference type="AlphaFoldDB" id="A0A848EBV7"/>
<feature type="chain" id="PRO_5032600793" evidence="2">
    <location>
        <begin position="31"/>
        <end position="63"/>
    </location>
</feature>
<dbReference type="Proteomes" id="UP000548582">
    <property type="component" value="Unassembled WGS sequence"/>
</dbReference>
<feature type="signal peptide" evidence="2">
    <location>
        <begin position="1"/>
        <end position="30"/>
    </location>
</feature>
<evidence type="ECO:0000256" key="2">
    <source>
        <dbReference type="SAM" id="SignalP"/>
    </source>
</evidence>
<protein>
    <submittedName>
        <fullName evidence="3">Uncharacterized protein</fullName>
    </submittedName>
</protein>
<evidence type="ECO:0000256" key="1">
    <source>
        <dbReference type="SAM" id="MobiDB-lite"/>
    </source>
</evidence>
<keyword evidence="2" id="KW-0732">Signal</keyword>
<feature type="region of interest" description="Disordered" evidence="1">
    <location>
        <begin position="30"/>
        <end position="63"/>
    </location>
</feature>
<reference evidence="3 4" key="1">
    <citation type="submission" date="2020-03" db="EMBL/GenBank/DDBJ databases">
        <authorList>
            <person name="Sun Q."/>
        </authorList>
    </citation>
    <scope>NUCLEOTIDE SEQUENCE [LARGE SCALE GENOMIC DNA]</scope>
    <source>
        <strain evidence="3 4">JC162</strain>
    </source>
</reference>
<comment type="caution">
    <text evidence="3">The sequence shown here is derived from an EMBL/GenBank/DDBJ whole genome shotgun (WGS) entry which is preliminary data.</text>
</comment>
<evidence type="ECO:0000313" key="3">
    <source>
        <dbReference type="EMBL" id="NMJ40999.1"/>
    </source>
</evidence>
<keyword evidence="4" id="KW-1185">Reference proteome</keyword>
<name>A0A848EBV7_9PROT</name>
<proteinExistence type="predicted"/>
<gene>
    <name evidence="3" type="ORF">GWK16_07090</name>
</gene>
<accession>A0A848EBV7</accession>
<dbReference type="RefSeq" id="WP_170053248.1">
    <property type="nucleotide sequence ID" value="NZ_JABBKX010000002.1"/>
</dbReference>
<sequence>MPHRRTLLLRIADIAAVATLSAFVSVALQATTPEDPPSRTAPRPPCIGDPLSDTAPVLCGATR</sequence>
<dbReference type="EMBL" id="JABBKX010000002">
    <property type="protein sequence ID" value="NMJ40999.1"/>
    <property type="molecule type" value="Genomic_DNA"/>
</dbReference>
<evidence type="ECO:0000313" key="4">
    <source>
        <dbReference type="Proteomes" id="UP000548582"/>
    </source>
</evidence>